<dbReference type="InterPro" id="IPR036188">
    <property type="entry name" value="FAD/NAD-bd_sf"/>
</dbReference>
<gene>
    <name evidence="6" type="ORF">S01H1_73913</name>
</gene>
<evidence type="ECO:0000256" key="3">
    <source>
        <dbReference type="ARBA" id="ARBA00022827"/>
    </source>
</evidence>
<dbReference type="PRINTS" id="PR00368">
    <property type="entry name" value="FADPNR"/>
</dbReference>
<organism evidence="6">
    <name type="scientific">marine sediment metagenome</name>
    <dbReference type="NCBI Taxonomy" id="412755"/>
    <lineage>
        <taxon>unclassified sequences</taxon>
        <taxon>metagenomes</taxon>
        <taxon>ecological metagenomes</taxon>
    </lineage>
</organism>
<comment type="caution">
    <text evidence="6">The sequence shown here is derived from an EMBL/GenBank/DDBJ whole genome shotgun (WGS) entry which is preliminary data.</text>
</comment>
<keyword evidence="3" id="KW-0274">FAD</keyword>
<accession>X0Y711</accession>
<protein>
    <recommendedName>
        <fullName evidence="7">FAD/NAD(P)-binding domain-containing protein</fullName>
    </recommendedName>
</protein>
<dbReference type="Gene3D" id="3.30.390.30">
    <property type="match status" value="1"/>
</dbReference>
<feature type="domain" description="FAD/NAD(P)-binding" evidence="4">
    <location>
        <begin position="1"/>
        <end position="146"/>
    </location>
</feature>
<evidence type="ECO:0008006" key="7">
    <source>
        <dbReference type="Google" id="ProtNLM"/>
    </source>
</evidence>
<dbReference type="SUPFAM" id="SSF51905">
    <property type="entry name" value="FAD/NAD(P)-binding domain"/>
    <property type="match status" value="1"/>
</dbReference>
<dbReference type="Gene3D" id="3.50.50.60">
    <property type="entry name" value="FAD/NAD(P)-binding domain"/>
    <property type="match status" value="1"/>
</dbReference>
<dbReference type="Pfam" id="PF18267">
    <property type="entry name" value="Rubredoxin_C"/>
    <property type="match status" value="1"/>
</dbReference>
<evidence type="ECO:0000313" key="6">
    <source>
        <dbReference type="EMBL" id="GAG32681.1"/>
    </source>
</evidence>
<reference evidence="6" key="1">
    <citation type="journal article" date="2014" name="Front. Microbiol.">
        <title>High frequency of phylogenetically diverse reductive dehalogenase-homologous genes in deep subseafloor sedimentary metagenomes.</title>
        <authorList>
            <person name="Kawai M."/>
            <person name="Futagami T."/>
            <person name="Toyoda A."/>
            <person name="Takaki Y."/>
            <person name="Nishi S."/>
            <person name="Hori S."/>
            <person name="Arai W."/>
            <person name="Tsubouchi T."/>
            <person name="Morono Y."/>
            <person name="Uchiyama I."/>
            <person name="Ito T."/>
            <person name="Fujiyama A."/>
            <person name="Inagaki F."/>
            <person name="Takami H."/>
        </authorList>
    </citation>
    <scope>NUCLEOTIDE SEQUENCE</scope>
    <source>
        <strain evidence="6">Expedition CK06-06</strain>
    </source>
</reference>
<dbReference type="Pfam" id="PF07992">
    <property type="entry name" value="Pyr_redox_2"/>
    <property type="match status" value="1"/>
</dbReference>
<dbReference type="InterPro" id="IPR023753">
    <property type="entry name" value="FAD/NAD-binding_dom"/>
</dbReference>
<dbReference type="EMBL" id="BARS01049414">
    <property type="protein sequence ID" value="GAG32681.1"/>
    <property type="molecule type" value="Genomic_DNA"/>
</dbReference>
<feature type="non-terminal residue" evidence="6">
    <location>
        <position position="241"/>
    </location>
</feature>
<dbReference type="PANTHER" id="PTHR43429:SF3">
    <property type="entry name" value="NITRITE REDUCTASE [NAD(P)H]"/>
    <property type="match status" value="1"/>
</dbReference>
<dbReference type="InterPro" id="IPR041575">
    <property type="entry name" value="Rubredoxin_C"/>
</dbReference>
<dbReference type="AlphaFoldDB" id="X0Y711"/>
<evidence type="ECO:0000259" key="5">
    <source>
        <dbReference type="Pfam" id="PF18267"/>
    </source>
</evidence>
<dbReference type="InterPro" id="IPR050260">
    <property type="entry name" value="FAD-bd_OxRdtase"/>
</dbReference>
<evidence type="ECO:0000256" key="1">
    <source>
        <dbReference type="ARBA" id="ARBA00001974"/>
    </source>
</evidence>
<keyword evidence="2" id="KW-0285">Flavoprotein</keyword>
<feature type="domain" description="NADH-rubredoxin oxidoreductase C-terminal" evidence="5">
    <location>
        <begin position="168"/>
        <end position="236"/>
    </location>
</feature>
<dbReference type="GO" id="GO:0016491">
    <property type="term" value="F:oxidoreductase activity"/>
    <property type="evidence" value="ECO:0007669"/>
    <property type="project" value="InterPro"/>
</dbReference>
<name>X0Y711_9ZZZZ</name>
<evidence type="ECO:0000256" key="2">
    <source>
        <dbReference type="ARBA" id="ARBA00022630"/>
    </source>
</evidence>
<dbReference type="InterPro" id="IPR016156">
    <property type="entry name" value="FAD/NAD-linked_Rdtase_dimer_sf"/>
</dbReference>
<sequence>VIGGGLLGLEIAYALLKKKLDITIVELAERILPMQLDYEGSGLLESIIKENKIKIYLGKPIKQLIGGKRVTSLRLKSGEEIPADMIIFSIGVRANVELAKGCGIKTDKGIIVNEKMETSISDIYACGDVAEFGRGVALWMPAIKQGQVAGLNAVGDEAVFKANDYPAVLNSYGTRIYSIGDICRNQDYENYITIQHKVPEGKIYKKLYFKNDKLVGGIMIGDDNKSTSLSKGINSELHISA</sequence>
<feature type="non-terminal residue" evidence="6">
    <location>
        <position position="1"/>
    </location>
</feature>
<comment type="cofactor">
    <cofactor evidence="1">
        <name>FAD</name>
        <dbReference type="ChEBI" id="CHEBI:57692"/>
    </cofactor>
</comment>
<dbReference type="PANTHER" id="PTHR43429">
    <property type="entry name" value="PYRIDINE NUCLEOTIDE-DISULFIDE OXIDOREDUCTASE DOMAIN-CONTAINING"/>
    <property type="match status" value="1"/>
</dbReference>
<evidence type="ECO:0000259" key="4">
    <source>
        <dbReference type="Pfam" id="PF07992"/>
    </source>
</evidence>
<proteinExistence type="predicted"/>